<dbReference type="Pfam" id="PF03446">
    <property type="entry name" value="NAD_binding_2"/>
    <property type="match status" value="1"/>
</dbReference>
<dbReference type="EMBL" id="FOSK01000003">
    <property type="protein sequence ID" value="SFK23374.1"/>
    <property type="molecule type" value="Genomic_DNA"/>
</dbReference>
<dbReference type="SUPFAM" id="SSF48179">
    <property type="entry name" value="6-phosphogluconate dehydrogenase C-terminal domain-like"/>
    <property type="match status" value="1"/>
</dbReference>
<accession>A0A1I3XV26</accession>
<reference evidence="5 6" key="1">
    <citation type="submission" date="2016-10" db="EMBL/GenBank/DDBJ databases">
        <authorList>
            <person name="Varghese N."/>
            <person name="Submissions S."/>
        </authorList>
    </citation>
    <scope>NUCLEOTIDE SEQUENCE [LARGE SCALE GENOMIC DNA]</scope>
    <source>
        <strain evidence="5 6">DSM 16392</strain>
    </source>
</reference>
<dbReference type="InterPro" id="IPR029154">
    <property type="entry name" value="HIBADH-like_NADP-bd"/>
</dbReference>
<dbReference type="Proteomes" id="UP000199598">
    <property type="component" value="Unassembled WGS sequence"/>
</dbReference>
<dbReference type="InterPro" id="IPR015815">
    <property type="entry name" value="HIBADH-related"/>
</dbReference>
<evidence type="ECO:0000259" key="3">
    <source>
        <dbReference type="Pfam" id="PF03446"/>
    </source>
</evidence>
<evidence type="ECO:0000259" key="4">
    <source>
        <dbReference type="Pfam" id="PF14833"/>
    </source>
</evidence>
<keyword evidence="6" id="KW-1185">Reference proteome</keyword>
<dbReference type="InterPro" id="IPR008927">
    <property type="entry name" value="6-PGluconate_DH-like_C_sf"/>
</dbReference>
<feature type="domain" description="6-phosphogluconate dehydrogenase NADP-binding" evidence="3">
    <location>
        <begin position="3"/>
        <end position="159"/>
    </location>
</feature>
<proteinExistence type="predicted"/>
<dbReference type="InterPro" id="IPR036291">
    <property type="entry name" value="NAD(P)-bd_dom_sf"/>
</dbReference>
<dbReference type="RefSeq" id="WP_093518147.1">
    <property type="nucleotide sequence ID" value="NZ_FOSK01000003.1"/>
</dbReference>
<dbReference type="PANTHER" id="PTHR43580">
    <property type="entry name" value="OXIDOREDUCTASE GLYR1-RELATED"/>
    <property type="match status" value="1"/>
</dbReference>
<dbReference type="SUPFAM" id="SSF51735">
    <property type="entry name" value="NAD(P)-binding Rossmann-fold domains"/>
    <property type="match status" value="1"/>
</dbReference>
<gene>
    <name evidence="5" type="ORF">SAMN04488518_103170</name>
</gene>
<dbReference type="InterPro" id="IPR013328">
    <property type="entry name" value="6PGD_dom2"/>
</dbReference>
<dbReference type="InterPro" id="IPR051265">
    <property type="entry name" value="HIBADH-related_NP60_sf"/>
</dbReference>
<dbReference type="Pfam" id="PF14833">
    <property type="entry name" value="NAD_binding_11"/>
    <property type="match status" value="1"/>
</dbReference>
<dbReference type="PANTHER" id="PTHR43580:SF2">
    <property type="entry name" value="CYTOKINE-LIKE NUCLEAR FACTOR N-PAC"/>
    <property type="match status" value="1"/>
</dbReference>
<protein>
    <submittedName>
        <fullName evidence="5">3-hydroxyisobutyrate dehydrogenase</fullName>
    </submittedName>
</protein>
<evidence type="ECO:0000313" key="6">
    <source>
        <dbReference type="Proteomes" id="UP000199598"/>
    </source>
</evidence>
<evidence type="ECO:0000313" key="5">
    <source>
        <dbReference type="EMBL" id="SFK23374.1"/>
    </source>
</evidence>
<dbReference type="Gene3D" id="3.40.50.720">
    <property type="entry name" value="NAD(P)-binding Rossmann-like Domain"/>
    <property type="match status" value="1"/>
</dbReference>
<dbReference type="InterPro" id="IPR006115">
    <property type="entry name" value="6PGDH_NADP-bd"/>
</dbReference>
<evidence type="ECO:0000256" key="2">
    <source>
        <dbReference type="ARBA" id="ARBA00023027"/>
    </source>
</evidence>
<evidence type="ECO:0000256" key="1">
    <source>
        <dbReference type="ARBA" id="ARBA00023002"/>
    </source>
</evidence>
<dbReference type="PROSITE" id="PS00895">
    <property type="entry name" value="3_HYDROXYISOBUT_DH"/>
    <property type="match status" value="1"/>
</dbReference>
<comment type="caution">
    <text evidence="5">The sequence shown here is derived from an EMBL/GenBank/DDBJ whole genome shotgun (WGS) entry which is preliminary data.</text>
</comment>
<sequence>MTLGFIGLGAMGLGMAQRINKDHALKVYNRSPEKAASLVAEGAQQATSLQNFTDCDIVCSMLSDDAAVEAVYLSGDTLALPLKENSISISHSTISPPMVDRLVAAHERANVRFLCVPVLGRPDKAAEGQLVTVAAGERNTMNEVRSVLEAISTRQFWMGPTPRQAAVTKLGMNFMIAAAVEALAESFTLTRKAGIDPETFLTLITETLFSAPIYQAYAPLIAREENPTPGFKTALGLKDVNLAQQTARDLRVPLPTAEVIANQLRTAIAAGYADEDWSILARLMAQTASLPPIKRR</sequence>
<keyword evidence="2" id="KW-0520">NAD</keyword>
<organism evidence="5 6">
    <name type="scientific">Pseudovibrio ascidiaceicola</name>
    <dbReference type="NCBI Taxonomy" id="285279"/>
    <lineage>
        <taxon>Bacteria</taxon>
        <taxon>Pseudomonadati</taxon>
        <taxon>Pseudomonadota</taxon>
        <taxon>Alphaproteobacteria</taxon>
        <taxon>Hyphomicrobiales</taxon>
        <taxon>Stappiaceae</taxon>
        <taxon>Pseudovibrio</taxon>
    </lineage>
</organism>
<feature type="domain" description="3-hydroxyisobutyrate dehydrogenase-like NAD-binding" evidence="4">
    <location>
        <begin position="165"/>
        <end position="283"/>
    </location>
</feature>
<dbReference type="Gene3D" id="1.10.1040.10">
    <property type="entry name" value="N-(1-d-carboxylethyl)-l-norvaline Dehydrogenase, domain 2"/>
    <property type="match status" value="1"/>
</dbReference>
<name>A0A1I3XV26_9HYPH</name>
<keyword evidence="1" id="KW-0560">Oxidoreductase</keyword>
<dbReference type="PIRSF" id="PIRSF000103">
    <property type="entry name" value="HIBADH"/>
    <property type="match status" value="1"/>
</dbReference>
<dbReference type="InterPro" id="IPR002204">
    <property type="entry name" value="3-OH-isobutyrate_DH-rel_CS"/>
</dbReference>